<sequence length="212" mass="22843">MSAAAPRFSIIVLPFANLSGDPAQDYVPDVITEGLTTALSRIKSAVVIARSTAFTYKGKSVDVRQVGKNLDVRYALEGSMQYSGGKVWVNAQLIDAETGAHLWADQFDADRADLFDMQDENVTRLSRVLSIQLVDVDIARVKRTRFGNMDAQDLAMQCLSGVTRSGPDDAAAKRLPGARHREQLSSSARPVIGGGRQGNSPQPARSLLAGLL</sequence>
<evidence type="ECO:0000256" key="1">
    <source>
        <dbReference type="SAM" id="MobiDB-lite"/>
    </source>
</evidence>
<dbReference type="Gene3D" id="3.40.50.10070">
    <property type="entry name" value="TolB, N-terminal domain"/>
    <property type="match status" value="1"/>
</dbReference>
<dbReference type="EMBL" id="JAAVLX010000001">
    <property type="protein sequence ID" value="NOJ38080.1"/>
    <property type="molecule type" value="Genomic_DNA"/>
</dbReference>
<accession>A0A7Y4GLM8</accession>
<feature type="region of interest" description="Disordered" evidence="1">
    <location>
        <begin position="165"/>
        <end position="212"/>
    </location>
</feature>
<dbReference type="AlphaFoldDB" id="A0A7Y4GLM8"/>
<keyword evidence="3" id="KW-1185">Reference proteome</keyword>
<organism evidence="2 3">
    <name type="scientific">Bradyrhizobium australiense</name>
    <dbReference type="NCBI Taxonomy" id="2721161"/>
    <lineage>
        <taxon>Bacteria</taxon>
        <taxon>Pseudomonadati</taxon>
        <taxon>Pseudomonadota</taxon>
        <taxon>Alphaproteobacteria</taxon>
        <taxon>Hyphomicrobiales</taxon>
        <taxon>Nitrobacteraceae</taxon>
        <taxon>Bradyrhizobium</taxon>
    </lineage>
</organism>
<reference evidence="2 3" key="1">
    <citation type="submission" date="2020-03" db="EMBL/GenBank/DDBJ databases">
        <title>Bradyrhizobium diversity isolated from nodules of Indigofera sp.</title>
        <authorList>
            <person name="Klepa M."/>
            <person name="Helene L."/>
            <person name="Hungria M."/>
        </authorList>
    </citation>
    <scope>NUCLEOTIDE SEQUENCE [LARGE SCALE GENOMIC DNA]</scope>
    <source>
        <strain evidence="2 3">WSM 1791</strain>
    </source>
</reference>
<protein>
    <recommendedName>
        <fullName evidence="4">TolB N-terminal domain-containing protein</fullName>
    </recommendedName>
</protein>
<dbReference type="RefSeq" id="WP_171577401.1">
    <property type="nucleotide sequence ID" value="NZ_JAAVLX010000001.1"/>
</dbReference>
<dbReference type="Proteomes" id="UP000544122">
    <property type="component" value="Unassembled WGS sequence"/>
</dbReference>
<comment type="caution">
    <text evidence="2">The sequence shown here is derived from an EMBL/GenBank/DDBJ whole genome shotgun (WGS) entry which is preliminary data.</text>
</comment>
<evidence type="ECO:0000313" key="3">
    <source>
        <dbReference type="Proteomes" id="UP000544122"/>
    </source>
</evidence>
<evidence type="ECO:0008006" key="4">
    <source>
        <dbReference type="Google" id="ProtNLM"/>
    </source>
</evidence>
<gene>
    <name evidence="2" type="ORF">HCN58_00315</name>
</gene>
<evidence type="ECO:0000313" key="2">
    <source>
        <dbReference type="EMBL" id="NOJ38080.1"/>
    </source>
</evidence>
<name>A0A7Y4GLM8_9BRAD</name>
<proteinExistence type="predicted"/>